<protein>
    <recommendedName>
        <fullName evidence="3">STAS/SEC14 domain-containing protein</fullName>
    </recommendedName>
</protein>
<evidence type="ECO:0008006" key="3">
    <source>
        <dbReference type="Google" id="ProtNLM"/>
    </source>
</evidence>
<accession>A0A329QXF2</accession>
<dbReference type="RefSeq" id="WP_113052544.1">
    <property type="nucleotide sequence ID" value="NZ_QEVW01000005.1"/>
</dbReference>
<dbReference type="Proteomes" id="UP000250642">
    <property type="component" value="Unassembled WGS sequence"/>
</dbReference>
<comment type="caution">
    <text evidence="1">The sequence shown here is derived from an EMBL/GenBank/DDBJ whole genome shotgun (WGS) entry which is preliminary data.</text>
</comment>
<dbReference type="EMBL" id="QEVW01000005">
    <property type="protein sequence ID" value="RAW16891.1"/>
    <property type="molecule type" value="Genomic_DNA"/>
</dbReference>
<dbReference type="AlphaFoldDB" id="A0A329QXF2"/>
<sequence>MIKSPGGSIFPYYYKGGEIHCLKYGSKYRKYDELFELMRMEEEFIFKANKKLKIWIDLYETSITEMVLQELVNNLNNLNGYVKKISFVGLSSTSKWKLKRKIKNLKLEYPVSYFSDPEEAKTWLISER</sequence>
<evidence type="ECO:0000313" key="1">
    <source>
        <dbReference type="EMBL" id="RAW16891.1"/>
    </source>
</evidence>
<proteinExistence type="predicted"/>
<gene>
    <name evidence="1" type="ORF">DC345_07250</name>
</gene>
<organism evidence="1 2">
    <name type="scientific">Paenibacillus taichungensis</name>
    <dbReference type="NCBI Taxonomy" id="484184"/>
    <lineage>
        <taxon>Bacteria</taxon>
        <taxon>Bacillati</taxon>
        <taxon>Bacillota</taxon>
        <taxon>Bacilli</taxon>
        <taxon>Bacillales</taxon>
        <taxon>Paenibacillaceae</taxon>
        <taxon>Paenibacillus</taxon>
    </lineage>
</organism>
<evidence type="ECO:0000313" key="2">
    <source>
        <dbReference type="Proteomes" id="UP000250642"/>
    </source>
</evidence>
<reference evidence="1 2" key="1">
    <citation type="submission" date="2018-04" db="EMBL/GenBank/DDBJ databases">
        <title>Paenibacillus taichungensis Genome sequencing and assembly.</title>
        <authorList>
            <person name="Xu J."/>
            <person name="Rensing C."/>
            <person name="Mazhar H.S."/>
        </authorList>
    </citation>
    <scope>NUCLEOTIDE SEQUENCE [LARGE SCALE GENOMIC DNA]</scope>
    <source>
        <strain evidence="1 2">NC1</strain>
    </source>
</reference>
<name>A0A329QXF2_9BACL</name>